<dbReference type="AlphaFoldDB" id="A0A3E1RDM7"/>
<evidence type="ECO:0000256" key="1">
    <source>
        <dbReference type="SAM" id="MobiDB-lite"/>
    </source>
</evidence>
<comment type="caution">
    <text evidence="2">The sequence shown here is derived from an EMBL/GenBank/DDBJ whole genome shotgun (WGS) entry which is preliminary data.</text>
</comment>
<evidence type="ECO:0000313" key="3">
    <source>
        <dbReference type="Proteomes" id="UP000260665"/>
    </source>
</evidence>
<proteinExistence type="predicted"/>
<dbReference type="Proteomes" id="UP000260665">
    <property type="component" value="Unassembled WGS sequence"/>
</dbReference>
<keyword evidence="3" id="KW-1185">Reference proteome</keyword>
<accession>A0A3E1RDM7</accession>
<feature type="region of interest" description="Disordered" evidence="1">
    <location>
        <begin position="50"/>
        <end position="96"/>
    </location>
</feature>
<name>A0A3E1RDM7_9BURK</name>
<evidence type="ECO:0000313" key="2">
    <source>
        <dbReference type="EMBL" id="RFO97476.1"/>
    </source>
</evidence>
<protein>
    <submittedName>
        <fullName evidence="2">Uncharacterized protein</fullName>
    </submittedName>
</protein>
<gene>
    <name evidence="2" type="ORF">DIC66_06275</name>
</gene>
<organism evidence="2 3">
    <name type="scientific">Rhodoferax lacus</name>
    <dbReference type="NCBI Taxonomy" id="2184758"/>
    <lineage>
        <taxon>Bacteria</taxon>
        <taxon>Pseudomonadati</taxon>
        <taxon>Pseudomonadota</taxon>
        <taxon>Betaproteobacteria</taxon>
        <taxon>Burkholderiales</taxon>
        <taxon>Comamonadaceae</taxon>
        <taxon>Rhodoferax</taxon>
    </lineage>
</organism>
<dbReference type="OrthoDB" id="8794637at2"/>
<reference evidence="2 3" key="1">
    <citation type="submission" date="2018-05" db="EMBL/GenBank/DDBJ databases">
        <title>Rhodoferax soyangensis sp.nov., isolated from an oligotrophic freshwater lake.</title>
        <authorList>
            <person name="Park M."/>
        </authorList>
    </citation>
    <scope>NUCLEOTIDE SEQUENCE [LARGE SCALE GENOMIC DNA]</scope>
    <source>
        <strain evidence="2 3">IMCC26218</strain>
    </source>
</reference>
<sequence>MRPVVADVVPSKAGAIIPVAPVNPGVEASPPLTPTPSVVNHVNPALQSSLQARPYEGEPTYTSVADPVKRSASSQQVPHDWAAHQPAAEKVETPPQKPISQVLLDNLKSMWTASASAIQVEQVSNQLTRTTPTEPTQIPGDLAKQLLVYQPNKIKKNEKL</sequence>
<dbReference type="EMBL" id="QFZK01000003">
    <property type="protein sequence ID" value="RFO97476.1"/>
    <property type="molecule type" value="Genomic_DNA"/>
</dbReference>
<dbReference type="RefSeq" id="WP_117175184.1">
    <property type="nucleotide sequence ID" value="NZ_QFZK01000003.1"/>
</dbReference>